<dbReference type="PANTHER" id="PTHR11803:SF39">
    <property type="entry name" value="2-IMINOBUTANOATE_2-IMINOPROPANOATE DEAMINASE"/>
    <property type="match status" value="1"/>
</dbReference>
<dbReference type="GO" id="GO:0019239">
    <property type="term" value="F:deaminase activity"/>
    <property type="evidence" value="ECO:0007669"/>
    <property type="project" value="TreeGrafter"/>
</dbReference>
<proteinExistence type="inferred from homology"/>
<evidence type="ECO:0000313" key="3">
    <source>
        <dbReference type="Proteomes" id="UP000484842"/>
    </source>
</evidence>
<comment type="similarity">
    <text evidence="1">Belongs to the RutC family.</text>
</comment>
<comment type="caution">
    <text evidence="2">The sequence shown here is derived from an EMBL/GenBank/DDBJ whole genome shotgun (WGS) entry which is preliminary data.</text>
</comment>
<dbReference type="InterPro" id="IPR006175">
    <property type="entry name" value="YjgF/YER057c/UK114"/>
</dbReference>
<dbReference type="InterPro" id="IPR035959">
    <property type="entry name" value="RutC-like_sf"/>
</dbReference>
<dbReference type="AlphaFoldDB" id="A0A7X1NXD7"/>
<dbReference type="Proteomes" id="UP000484842">
    <property type="component" value="Unassembled WGS sequence"/>
</dbReference>
<dbReference type="CDD" id="cd00448">
    <property type="entry name" value="YjgF_YER057c_UK114_family"/>
    <property type="match status" value="1"/>
</dbReference>
<dbReference type="RefSeq" id="WP_152871894.1">
    <property type="nucleotide sequence ID" value="NZ_WBSL01000006.1"/>
</dbReference>
<dbReference type="SUPFAM" id="SSF55298">
    <property type="entry name" value="YjgF-like"/>
    <property type="match status" value="1"/>
</dbReference>
<dbReference type="PROSITE" id="PS01094">
    <property type="entry name" value="UPF0076"/>
    <property type="match status" value="1"/>
</dbReference>
<dbReference type="InterPro" id="IPR006056">
    <property type="entry name" value="RidA"/>
</dbReference>
<reference evidence="2 3" key="1">
    <citation type="submission" date="2019-10" db="EMBL/GenBank/DDBJ databases">
        <title>Deinococcus sp. isolated from soil.</title>
        <authorList>
            <person name="Li Y."/>
            <person name="Wang J."/>
        </authorList>
    </citation>
    <scope>NUCLEOTIDE SEQUENCE [LARGE SCALE GENOMIC DNA]</scope>
    <source>
        <strain evidence="2 3">SDU3-2</strain>
    </source>
</reference>
<evidence type="ECO:0000256" key="1">
    <source>
        <dbReference type="ARBA" id="ARBA00010552"/>
    </source>
</evidence>
<evidence type="ECO:0000313" key="2">
    <source>
        <dbReference type="EMBL" id="MPY67582.1"/>
    </source>
</evidence>
<dbReference type="Gene3D" id="3.30.1330.40">
    <property type="entry name" value="RutC-like"/>
    <property type="match status" value="1"/>
</dbReference>
<dbReference type="EMBL" id="WBSL01000006">
    <property type="protein sequence ID" value="MPY67582.1"/>
    <property type="molecule type" value="Genomic_DNA"/>
</dbReference>
<gene>
    <name evidence="2" type="ORF">F8S09_12945</name>
</gene>
<name>A0A7X1NXD7_9DEIO</name>
<dbReference type="NCBIfam" id="TIGR00004">
    <property type="entry name" value="Rid family detoxifying hydrolase"/>
    <property type="match status" value="1"/>
</dbReference>
<dbReference type="Pfam" id="PF01042">
    <property type="entry name" value="Ribonuc_L-PSP"/>
    <property type="match status" value="1"/>
</dbReference>
<sequence>MKDIVETAAAPAAIGPYSQATTFGNLVITSGQIPLTPDGTLVEGGIEAQTRQVLDNLVAVLAAAGTDLGRVVKTTVFLADMNEFAAMNAVYAEYFQTPYPARSTVQVARLPRDVRVEIEVIAERH</sequence>
<keyword evidence="3" id="KW-1185">Reference proteome</keyword>
<dbReference type="PANTHER" id="PTHR11803">
    <property type="entry name" value="2-IMINOBUTANOATE/2-IMINOPROPANOATE DEAMINASE RIDA"/>
    <property type="match status" value="1"/>
</dbReference>
<protein>
    <submittedName>
        <fullName evidence="2">RidA family protein</fullName>
    </submittedName>
</protein>
<dbReference type="GO" id="GO:0005829">
    <property type="term" value="C:cytosol"/>
    <property type="evidence" value="ECO:0007669"/>
    <property type="project" value="TreeGrafter"/>
</dbReference>
<dbReference type="InterPro" id="IPR019897">
    <property type="entry name" value="RidA_CS"/>
</dbReference>
<dbReference type="FunFam" id="3.30.1330.40:FF:000001">
    <property type="entry name" value="L-PSP family endoribonuclease"/>
    <property type="match status" value="1"/>
</dbReference>
<accession>A0A7X1NXD7</accession>
<organism evidence="2 3">
    <name type="scientific">Deinococcus terrestris</name>
    <dbReference type="NCBI Taxonomy" id="2651870"/>
    <lineage>
        <taxon>Bacteria</taxon>
        <taxon>Thermotogati</taxon>
        <taxon>Deinococcota</taxon>
        <taxon>Deinococci</taxon>
        <taxon>Deinococcales</taxon>
        <taxon>Deinococcaceae</taxon>
        <taxon>Deinococcus</taxon>
    </lineage>
</organism>